<evidence type="ECO:0000256" key="7">
    <source>
        <dbReference type="ARBA" id="ARBA00019373"/>
    </source>
</evidence>
<dbReference type="PANTHER" id="PTHR46382">
    <property type="entry name" value="PHOSPHATIDATE CYTIDYLYLTRANSFERASE"/>
    <property type="match status" value="1"/>
</dbReference>
<keyword evidence="12 18" id="KW-0548">Nucleotidyltransferase</keyword>
<protein>
    <recommendedName>
        <fullName evidence="7 18">Phosphatidate cytidylyltransferase</fullName>
        <ecNumber evidence="6 18">2.7.7.41</ecNumber>
    </recommendedName>
</protein>
<accession>A0ABX1VZJ5</accession>
<evidence type="ECO:0000256" key="16">
    <source>
        <dbReference type="ARBA" id="ARBA00023209"/>
    </source>
</evidence>
<dbReference type="PANTHER" id="PTHR46382:SF1">
    <property type="entry name" value="PHOSPHATIDATE CYTIDYLYLTRANSFERASE"/>
    <property type="match status" value="1"/>
</dbReference>
<evidence type="ECO:0000256" key="17">
    <source>
        <dbReference type="ARBA" id="ARBA00023264"/>
    </source>
</evidence>
<evidence type="ECO:0000256" key="3">
    <source>
        <dbReference type="ARBA" id="ARBA00005119"/>
    </source>
</evidence>
<dbReference type="EC" id="2.7.7.41" evidence="6 18"/>
<reference evidence="20 21" key="1">
    <citation type="submission" date="2020-05" db="EMBL/GenBank/DDBJ databases">
        <authorList>
            <person name="Khan S.A."/>
            <person name="Jeon C.O."/>
            <person name="Chun B.H."/>
        </authorList>
    </citation>
    <scope>NUCLEOTIDE SEQUENCE [LARGE SCALE GENOMIC DNA]</scope>
    <source>
        <strain evidence="20 21">S1162</strain>
    </source>
</reference>
<organism evidence="20 21">
    <name type="scientific">Mucilaginibacter humi</name>
    <dbReference type="NCBI Taxonomy" id="2732510"/>
    <lineage>
        <taxon>Bacteria</taxon>
        <taxon>Pseudomonadati</taxon>
        <taxon>Bacteroidota</taxon>
        <taxon>Sphingobacteriia</taxon>
        <taxon>Sphingobacteriales</taxon>
        <taxon>Sphingobacteriaceae</taxon>
        <taxon>Mucilaginibacter</taxon>
    </lineage>
</organism>
<keyword evidence="15 19" id="KW-0472">Membrane</keyword>
<keyword evidence="16" id="KW-0594">Phospholipid biosynthesis</keyword>
<evidence type="ECO:0000313" key="20">
    <source>
        <dbReference type="EMBL" id="NNU33357.1"/>
    </source>
</evidence>
<keyword evidence="17" id="KW-1208">Phospholipid metabolism</keyword>
<evidence type="ECO:0000256" key="15">
    <source>
        <dbReference type="ARBA" id="ARBA00023136"/>
    </source>
</evidence>
<dbReference type="RefSeq" id="WP_175269052.1">
    <property type="nucleotide sequence ID" value="NZ_JABFCR010000008.1"/>
</dbReference>
<feature type="transmembrane region" description="Helical" evidence="19">
    <location>
        <begin position="205"/>
        <end position="223"/>
    </location>
</feature>
<feature type="transmembrane region" description="Helical" evidence="19">
    <location>
        <begin position="111"/>
        <end position="132"/>
    </location>
</feature>
<dbReference type="Proteomes" id="UP000566071">
    <property type="component" value="Unassembled WGS sequence"/>
</dbReference>
<keyword evidence="14" id="KW-0443">Lipid metabolism</keyword>
<evidence type="ECO:0000256" key="6">
    <source>
        <dbReference type="ARBA" id="ARBA00012487"/>
    </source>
</evidence>
<evidence type="ECO:0000256" key="9">
    <source>
        <dbReference type="ARBA" id="ARBA00022516"/>
    </source>
</evidence>
<keyword evidence="8" id="KW-1003">Cell membrane</keyword>
<dbReference type="Pfam" id="PF01148">
    <property type="entry name" value="CTP_transf_1"/>
    <property type="match status" value="1"/>
</dbReference>
<feature type="transmembrane region" description="Helical" evidence="19">
    <location>
        <begin position="79"/>
        <end position="99"/>
    </location>
</feature>
<evidence type="ECO:0000256" key="14">
    <source>
        <dbReference type="ARBA" id="ARBA00023098"/>
    </source>
</evidence>
<evidence type="ECO:0000256" key="10">
    <source>
        <dbReference type="ARBA" id="ARBA00022679"/>
    </source>
</evidence>
<feature type="transmembrane region" description="Helical" evidence="19">
    <location>
        <begin position="250"/>
        <end position="268"/>
    </location>
</feature>
<evidence type="ECO:0000256" key="19">
    <source>
        <dbReference type="SAM" id="Phobius"/>
    </source>
</evidence>
<keyword evidence="9" id="KW-0444">Lipid biosynthesis</keyword>
<feature type="transmembrane region" description="Helical" evidence="19">
    <location>
        <begin position="138"/>
        <end position="158"/>
    </location>
</feature>
<evidence type="ECO:0000256" key="13">
    <source>
        <dbReference type="ARBA" id="ARBA00022989"/>
    </source>
</evidence>
<comment type="subcellular location">
    <subcellularLocation>
        <location evidence="2">Cell membrane</location>
        <topology evidence="2">Multi-pass membrane protein</topology>
    </subcellularLocation>
</comment>
<feature type="transmembrane region" description="Helical" evidence="19">
    <location>
        <begin position="57"/>
        <end position="73"/>
    </location>
</feature>
<comment type="caution">
    <text evidence="20">The sequence shown here is derived from an EMBL/GenBank/DDBJ whole genome shotgun (WGS) entry which is preliminary data.</text>
</comment>
<evidence type="ECO:0000256" key="18">
    <source>
        <dbReference type="RuleBase" id="RU003938"/>
    </source>
</evidence>
<evidence type="ECO:0000256" key="4">
    <source>
        <dbReference type="ARBA" id="ARBA00005189"/>
    </source>
</evidence>
<name>A0ABX1VZJ5_9SPHI</name>
<comment type="pathway">
    <text evidence="3 18">Phospholipid metabolism; CDP-diacylglycerol biosynthesis; CDP-diacylglycerol from sn-glycerol 3-phosphate: step 3/3.</text>
</comment>
<comment type="catalytic activity">
    <reaction evidence="1 18">
        <text>a 1,2-diacyl-sn-glycero-3-phosphate + CTP + H(+) = a CDP-1,2-diacyl-sn-glycerol + diphosphate</text>
        <dbReference type="Rhea" id="RHEA:16229"/>
        <dbReference type="ChEBI" id="CHEBI:15378"/>
        <dbReference type="ChEBI" id="CHEBI:33019"/>
        <dbReference type="ChEBI" id="CHEBI:37563"/>
        <dbReference type="ChEBI" id="CHEBI:58332"/>
        <dbReference type="ChEBI" id="CHEBI:58608"/>
        <dbReference type="EC" id="2.7.7.41"/>
    </reaction>
</comment>
<dbReference type="GO" id="GO:0016779">
    <property type="term" value="F:nucleotidyltransferase activity"/>
    <property type="evidence" value="ECO:0007669"/>
    <property type="project" value="UniProtKB-KW"/>
</dbReference>
<dbReference type="InterPro" id="IPR000374">
    <property type="entry name" value="PC_trans"/>
</dbReference>
<evidence type="ECO:0000256" key="11">
    <source>
        <dbReference type="ARBA" id="ARBA00022692"/>
    </source>
</evidence>
<proteinExistence type="inferred from homology"/>
<feature type="transmembrane region" description="Helical" evidence="19">
    <location>
        <begin position="5"/>
        <end position="21"/>
    </location>
</feature>
<evidence type="ECO:0000256" key="8">
    <source>
        <dbReference type="ARBA" id="ARBA00022475"/>
    </source>
</evidence>
<feature type="transmembrane region" description="Helical" evidence="19">
    <location>
        <begin position="27"/>
        <end position="45"/>
    </location>
</feature>
<evidence type="ECO:0000313" key="21">
    <source>
        <dbReference type="Proteomes" id="UP000566071"/>
    </source>
</evidence>
<gene>
    <name evidence="20" type="ORF">HK413_02805</name>
</gene>
<evidence type="ECO:0000256" key="2">
    <source>
        <dbReference type="ARBA" id="ARBA00004651"/>
    </source>
</evidence>
<evidence type="ECO:0000256" key="5">
    <source>
        <dbReference type="ARBA" id="ARBA00010185"/>
    </source>
</evidence>
<keyword evidence="11 18" id="KW-0812">Transmembrane</keyword>
<comment type="similarity">
    <text evidence="5 18">Belongs to the CDS family.</text>
</comment>
<dbReference type="EMBL" id="JABFCR010000008">
    <property type="protein sequence ID" value="NNU33357.1"/>
    <property type="molecule type" value="Genomic_DNA"/>
</dbReference>
<keyword evidence="21" id="KW-1185">Reference proteome</keyword>
<keyword evidence="13 19" id="KW-1133">Transmembrane helix</keyword>
<evidence type="ECO:0000256" key="12">
    <source>
        <dbReference type="ARBA" id="ARBA00022695"/>
    </source>
</evidence>
<keyword evidence="10 18" id="KW-0808">Transferase</keyword>
<sequence>MRIRAITGFFFIIVMLGSLLLDHDVFGAFYLLLSSYCLWEFYGLIKKAGFKPNLTTGLLNGAFIYIVFALITYPGENDYHKLLFLLPVTLSTIFIQELFTKHTAPFTNIAYTYLGLIFTIIPFTFFHALAYVGGTFNFHYPMAFLLMLWANDTGAYLVGSKLGKTKLFERHSPKKTREGLIGGILITALAARGISQYFADVALAHWIWIGLLISCFGTTGDLIESMFKRSIDVKDSGGILPGHGGLLDRFDGLLIAAPIVYTYLYFIVNS</sequence>
<comment type="pathway">
    <text evidence="4">Lipid metabolism.</text>
</comment>
<dbReference type="PROSITE" id="PS01315">
    <property type="entry name" value="CDS"/>
    <property type="match status" value="1"/>
</dbReference>
<evidence type="ECO:0000256" key="1">
    <source>
        <dbReference type="ARBA" id="ARBA00001698"/>
    </source>
</evidence>